<evidence type="ECO:0000256" key="12">
    <source>
        <dbReference type="ARBA" id="ARBA00029354"/>
    </source>
</evidence>
<dbReference type="GO" id="GO:0005737">
    <property type="term" value="C:cytoplasm"/>
    <property type="evidence" value="ECO:0007669"/>
    <property type="project" value="UniProtKB-SubCell"/>
</dbReference>
<evidence type="ECO:0000313" key="16">
    <source>
        <dbReference type="Proteomes" id="UP000317155"/>
    </source>
</evidence>
<dbReference type="AlphaFoldDB" id="A0A550JDG5"/>
<comment type="catalytic activity">
    <reaction evidence="12 13">
        <text>Endonucleolytic cleavage at a junction such as a reciprocal single-stranded crossover between two homologous DNA duplexes (Holliday junction).</text>
        <dbReference type="EC" id="3.1.21.10"/>
    </reaction>
</comment>
<dbReference type="InterPro" id="IPR020563">
    <property type="entry name" value="X-over_junc_endoDNase_Mg_BS"/>
</dbReference>
<dbReference type="PANTHER" id="PTHR30194">
    <property type="entry name" value="CROSSOVER JUNCTION ENDODEOXYRIBONUCLEASE RUVC"/>
    <property type="match status" value="1"/>
</dbReference>
<evidence type="ECO:0000256" key="5">
    <source>
        <dbReference type="ARBA" id="ARBA00022759"/>
    </source>
</evidence>
<keyword evidence="7 13" id="KW-0378">Hydrolase</keyword>
<sequence length="169" mass="18048">MRILGIDPGSRVTGYGLIEKQGSRLRHIDNGAIFTRSDDELALRLKQIYDGLLGIITEYRPEAVAVEQIFVAKNALSALKLGHARGGALLAGVNSNLPVFEYSALQVKSAVVGYGRADKAQVQQMTRTLLALPEIAQEDAADALAVAICHAHSCGLNQRLANALAGKSR</sequence>
<dbReference type="SUPFAM" id="SSF53098">
    <property type="entry name" value="Ribonuclease H-like"/>
    <property type="match status" value="1"/>
</dbReference>
<evidence type="ECO:0000256" key="1">
    <source>
        <dbReference type="ARBA" id="ARBA00009518"/>
    </source>
</evidence>
<dbReference type="CDD" id="cd16962">
    <property type="entry name" value="RuvC"/>
    <property type="match status" value="1"/>
</dbReference>
<evidence type="ECO:0000256" key="4">
    <source>
        <dbReference type="ARBA" id="ARBA00022723"/>
    </source>
</evidence>
<dbReference type="PANTHER" id="PTHR30194:SF3">
    <property type="entry name" value="CROSSOVER JUNCTION ENDODEOXYRIBONUCLEASE RUVC"/>
    <property type="match status" value="1"/>
</dbReference>
<evidence type="ECO:0000256" key="7">
    <source>
        <dbReference type="ARBA" id="ARBA00022801"/>
    </source>
</evidence>
<feature type="binding site" evidence="13">
    <location>
        <position position="7"/>
    </location>
    <ligand>
        <name>Mg(2+)</name>
        <dbReference type="ChEBI" id="CHEBI:18420"/>
        <label>1</label>
    </ligand>
</feature>
<evidence type="ECO:0000256" key="13">
    <source>
        <dbReference type="HAMAP-Rule" id="MF_00034"/>
    </source>
</evidence>
<evidence type="ECO:0000256" key="11">
    <source>
        <dbReference type="ARBA" id="ARBA00023204"/>
    </source>
</evidence>
<comment type="subunit">
    <text evidence="13">Homodimer which binds Holliday junction (HJ) DNA. The HJ becomes 2-fold symmetrical on binding to RuvC with unstacked arms; it has a different conformation from HJ DNA in complex with RuvA. In the full resolvosome a probable DNA-RuvA(4)-RuvB(12)-RuvC(2) complex forms which resolves the HJ.</text>
</comment>
<evidence type="ECO:0000313" key="15">
    <source>
        <dbReference type="EMBL" id="TRO81238.1"/>
    </source>
</evidence>
<dbReference type="InterPro" id="IPR036397">
    <property type="entry name" value="RNaseH_sf"/>
</dbReference>
<keyword evidence="8 13" id="KW-0460">Magnesium</keyword>
<organism evidence="15 16">
    <name type="scientific">Trichloromonas acetexigens</name>
    <dbReference type="NCBI Taxonomy" id="38815"/>
    <lineage>
        <taxon>Bacteria</taxon>
        <taxon>Pseudomonadati</taxon>
        <taxon>Thermodesulfobacteriota</taxon>
        <taxon>Desulfuromonadia</taxon>
        <taxon>Desulfuromonadales</taxon>
        <taxon>Trichloromonadaceae</taxon>
        <taxon>Trichloromonas</taxon>
    </lineage>
</organism>
<dbReference type="HAMAP" id="MF_00034">
    <property type="entry name" value="RuvC"/>
    <property type="match status" value="1"/>
</dbReference>
<dbReference type="Proteomes" id="UP000317155">
    <property type="component" value="Unassembled WGS sequence"/>
</dbReference>
<keyword evidence="10 13" id="KW-0233">DNA recombination</keyword>
<evidence type="ECO:0000256" key="8">
    <source>
        <dbReference type="ARBA" id="ARBA00022842"/>
    </source>
</evidence>
<dbReference type="GO" id="GO:0006281">
    <property type="term" value="P:DNA repair"/>
    <property type="evidence" value="ECO:0007669"/>
    <property type="project" value="UniProtKB-UniRule"/>
</dbReference>
<dbReference type="Pfam" id="PF02075">
    <property type="entry name" value="RuvC"/>
    <property type="match status" value="1"/>
</dbReference>
<dbReference type="FunFam" id="3.30.420.10:FF:000002">
    <property type="entry name" value="Crossover junction endodeoxyribonuclease RuvC"/>
    <property type="match status" value="1"/>
</dbReference>
<keyword evidence="9 13" id="KW-0238">DNA-binding</keyword>
<dbReference type="InterPro" id="IPR012337">
    <property type="entry name" value="RNaseH-like_sf"/>
</dbReference>
<dbReference type="GO" id="GO:0008821">
    <property type="term" value="F:crossover junction DNA endonuclease activity"/>
    <property type="evidence" value="ECO:0007669"/>
    <property type="project" value="UniProtKB-UniRule"/>
</dbReference>
<accession>A0A550JDG5</accession>
<feature type="active site" evidence="13">
    <location>
        <position position="139"/>
    </location>
</feature>
<dbReference type="GO" id="GO:0003677">
    <property type="term" value="F:DNA binding"/>
    <property type="evidence" value="ECO:0007669"/>
    <property type="project" value="UniProtKB-KW"/>
</dbReference>
<evidence type="ECO:0000256" key="14">
    <source>
        <dbReference type="NCBIfam" id="TIGR00228"/>
    </source>
</evidence>
<protein>
    <recommendedName>
        <fullName evidence="13 14">Crossover junction endodeoxyribonuclease RuvC</fullName>
        <ecNumber evidence="13 14">3.1.21.10</ecNumber>
    </recommendedName>
    <alternativeName>
        <fullName evidence="13">Holliday junction nuclease RuvC</fullName>
    </alternativeName>
    <alternativeName>
        <fullName evidence="13">Holliday junction resolvase RuvC</fullName>
    </alternativeName>
</protein>
<keyword evidence="3 13" id="KW-0540">Nuclease</keyword>
<gene>
    <name evidence="13 15" type="primary">ruvC</name>
    <name evidence="15" type="ORF">FL622_10045</name>
</gene>
<feature type="active site" evidence="13">
    <location>
        <position position="7"/>
    </location>
</feature>
<dbReference type="NCBIfam" id="TIGR00228">
    <property type="entry name" value="ruvC"/>
    <property type="match status" value="1"/>
</dbReference>
<dbReference type="PROSITE" id="PS01321">
    <property type="entry name" value="RUVC"/>
    <property type="match status" value="1"/>
</dbReference>
<comment type="cofactor">
    <cofactor evidence="13">
        <name>Mg(2+)</name>
        <dbReference type="ChEBI" id="CHEBI:18420"/>
    </cofactor>
    <text evidence="13">Binds 2 Mg(2+) ion per subunit.</text>
</comment>
<evidence type="ECO:0000256" key="6">
    <source>
        <dbReference type="ARBA" id="ARBA00022763"/>
    </source>
</evidence>
<feature type="binding site" evidence="13">
    <location>
        <position position="139"/>
    </location>
    <ligand>
        <name>Mg(2+)</name>
        <dbReference type="ChEBI" id="CHEBI:18420"/>
        <label>1</label>
    </ligand>
</feature>
<dbReference type="GO" id="GO:0048476">
    <property type="term" value="C:Holliday junction resolvase complex"/>
    <property type="evidence" value="ECO:0007669"/>
    <property type="project" value="UniProtKB-UniRule"/>
</dbReference>
<comment type="similarity">
    <text evidence="1 13">Belongs to the RuvC family.</text>
</comment>
<keyword evidence="11 13" id="KW-0234">DNA repair</keyword>
<keyword evidence="6 13" id="KW-0227">DNA damage</keyword>
<comment type="subcellular location">
    <subcellularLocation>
        <location evidence="13">Cytoplasm</location>
    </subcellularLocation>
</comment>
<proteinExistence type="inferred from homology"/>
<dbReference type="InterPro" id="IPR002176">
    <property type="entry name" value="X-over_junc_endoDNase_RuvC"/>
</dbReference>
<reference evidence="15 16" key="1">
    <citation type="submission" date="2019-07" db="EMBL/GenBank/DDBJ databases">
        <title>Insights of Desulfuromonas acetexigens electromicrobiology.</title>
        <authorList>
            <person name="Katuri K."/>
            <person name="Sapireddy V."/>
            <person name="Shaw D.R."/>
            <person name="Saikaly P."/>
        </authorList>
    </citation>
    <scope>NUCLEOTIDE SEQUENCE [LARGE SCALE GENOMIC DNA]</scope>
    <source>
        <strain evidence="15 16">2873</strain>
    </source>
</reference>
<evidence type="ECO:0000256" key="2">
    <source>
        <dbReference type="ARBA" id="ARBA00022490"/>
    </source>
</evidence>
<dbReference type="OrthoDB" id="9805499at2"/>
<evidence type="ECO:0000256" key="9">
    <source>
        <dbReference type="ARBA" id="ARBA00023125"/>
    </source>
</evidence>
<keyword evidence="4 13" id="KW-0479">Metal-binding</keyword>
<feature type="active site" evidence="13">
    <location>
        <position position="67"/>
    </location>
</feature>
<name>A0A550JDG5_9BACT</name>
<keyword evidence="5 13" id="KW-0255">Endonuclease</keyword>
<feature type="binding site" evidence="13">
    <location>
        <position position="67"/>
    </location>
    <ligand>
        <name>Mg(2+)</name>
        <dbReference type="ChEBI" id="CHEBI:18420"/>
        <label>2</label>
    </ligand>
</feature>
<evidence type="ECO:0000256" key="3">
    <source>
        <dbReference type="ARBA" id="ARBA00022722"/>
    </source>
</evidence>
<keyword evidence="2 13" id="KW-0963">Cytoplasm</keyword>
<comment type="function">
    <text evidence="13">The RuvA-RuvB-RuvC complex processes Holliday junction (HJ) DNA during genetic recombination and DNA repair. Endonuclease that resolves HJ intermediates. Cleaves cruciform DNA by making single-stranded nicks across the HJ at symmetrical positions within the homologous arms, yielding a 5'-phosphate and a 3'-hydroxyl group; requires a central core of homology in the junction. The consensus cleavage sequence is 5'-(A/T)TT(C/G)-3'. Cleavage occurs on the 3'-side of the TT dinucleotide at the point of strand exchange. HJ branch migration catalyzed by RuvA-RuvB allows RuvC to scan DNA until it finds its consensus sequence, where it cleaves and resolves the cruciform DNA.</text>
</comment>
<dbReference type="NCBIfam" id="NF000711">
    <property type="entry name" value="PRK00039.2-1"/>
    <property type="match status" value="1"/>
</dbReference>
<dbReference type="PRINTS" id="PR00696">
    <property type="entry name" value="RSOLVASERUVC"/>
</dbReference>
<dbReference type="EC" id="3.1.21.10" evidence="13 14"/>
<dbReference type="EMBL" id="VJVV01000006">
    <property type="protein sequence ID" value="TRO81238.1"/>
    <property type="molecule type" value="Genomic_DNA"/>
</dbReference>
<evidence type="ECO:0000256" key="10">
    <source>
        <dbReference type="ARBA" id="ARBA00023172"/>
    </source>
</evidence>
<dbReference type="RefSeq" id="WP_092057968.1">
    <property type="nucleotide sequence ID" value="NZ_FOJJ01000038.1"/>
</dbReference>
<dbReference type="GO" id="GO:0000287">
    <property type="term" value="F:magnesium ion binding"/>
    <property type="evidence" value="ECO:0007669"/>
    <property type="project" value="UniProtKB-UniRule"/>
</dbReference>
<comment type="caution">
    <text evidence="15">The sequence shown here is derived from an EMBL/GenBank/DDBJ whole genome shotgun (WGS) entry which is preliminary data.</text>
</comment>
<dbReference type="GO" id="GO:0006310">
    <property type="term" value="P:DNA recombination"/>
    <property type="evidence" value="ECO:0007669"/>
    <property type="project" value="UniProtKB-UniRule"/>
</dbReference>
<keyword evidence="16" id="KW-1185">Reference proteome</keyword>
<dbReference type="Gene3D" id="3.30.420.10">
    <property type="entry name" value="Ribonuclease H-like superfamily/Ribonuclease H"/>
    <property type="match status" value="1"/>
</dbReference>